<feature type="domain" description="D-alanyl-D-alanine carboxypeptidase-like core" evidence="1">
    <location>
        <begin position="55"/>
        <end position="179"/>
    </location>
</feature>
<evidence type="ECO:0000313" key="3">
    <source>
        <dbReference type="Proteomes" id="UP000006697"/>
    </source>
</evidence>
<dbReference type="Gene3D" id="3.30.1380.10">
    <property type="match status" value="1"/>
</dbReference>
<dbReference type="AlphaFoldDB" id="A4G5T6"/>
<dbReference type="KEGG" id="har:HEAR1716"/>
<dbReference type="eggNOG" id="COG1876">
    <property type="taxonomic scope" value="Bacteria"/>
</dbReference>
<dbReference type="Pfam" id="PF02557">
    <property type="entry name" value="VanY"/>
    <property type="match status" value="1"/>
</dbReference>
<protein>
    <recommendedName>
        <fullName evidence="1">D-alanyl-D-alanine carboxypeptidase-like core domain-containing protein</fullName>
    </recommendedName>
</protein>
<dbReference type="GO" id="GO:0008233">
    <property type="term" value="F:peptidase activity"/>
    <property type="evidence" value="ECO:0007669"/>
    <property type="project" value="InterPro"/>
</dbReference>
<dbReference type="HOGENOM" id="CLU_054193_6_2_4"/>
<dbReference type="InterPro" id="IPR052179">
    <property type="entry name" value="DD-CPase-like"/>
</dbReference>
<evidence type="ECO:0000259" key="1">
    <source>
        <dbReference type="Pfam" id="PF02557"/>
    </source>
</evidence>
<organism evidence="2 3">
    <name type="scientific">Herminiimonas arsenicoxydans</name>
    <dbReference type="NCBI Taxonomy" id="204773"/>
    <lineage>
        <taxon>Bacteria</taxon>
        <taxon>Pseudomonadati</taxon>
        <taxon>Pseudomonadota</taxon>
        <taxon>Betaproteobacteria</taxon>
        <taxon>Burkholderiales</taxon>
        <taxon>Oxalobacteraceae</taxon>
        <taxon>Herminiimonas</taxon>
    </lineage>
</organism>
<gene>
    <name evidence="2" type="ordered locus">HEAR1716</name>
</gene>
<reference evidence="2 3" key="1">
    <citation type="journal article" date="2007" name="PLoS Genet.">
        <title>A tale of two oxidation states: bacterial colonization of arsenic-rich environments.</title>
        <authorList>
            <person name="Muller D."/>
            <person name="Medigue C."/>
            <person name="Koechler S."/>
            <person name="Barbe V."/>
            <person name="Barakat M."/>
            <person name="Talla E."/>
            <person name="Bonnefoy V."/>
            <person name="Krin E."/>
            <person name="Arsene-Ploetze F."/>
            <person name="Carapito C."/>
            <person name="Chandler M."/>
            <person name="Cournoyer B."/>
            <person name="Cruveiller S."/>
            <person name="Dossat C."/>
            <person name="Duval S."/>
            <person name="Heymann M."/>
            <person name="Leize E."/>
            <person name="Lieutaud A."/>
            <person name="Lievremont D."/>
            <person name="Makita Y."/>
            <person name="Mangenot S."/>
            <person name="Nitschke W."/>
            <person name="Ortet P."/>
            <person name="Perdrial N."/>
            <person name="Schoepp B."/>
            <person name="Siguier N."/>
            <person name="Simeonova D.D."/>
            <person name="Rouy Z."/>
            <person name="Segurens B."/>
            <person name="Turlin E."/>
            <person name="Vallenet D."/>
            <person name="Van Dorsselaer A."/>
            <person name="Weiss S."/>
            <person name="Weissenbach J."/>
            <person name="Lett M.C."/>
            <person name="Danchin A."/>
            <person name="Bertin P.N."/>
        </authorList>
    </citation>
    <scope>NUCLEOTIDE SEQUENCE [LARGE SCALE GENOMIC DNA]</scope>
    <source>
        <strain evidence="3">ULPAs1</strain>
    </source>
</reference>
<sequence>MKNERQQNDYENRIALELARLGITQELITQKQLPFYVEAQELTIADTDDAGRAYQMTPATAAAWLAMKQAARLDNIVLEVVSAFRSIERQIEIIQYKLDRNMPIEKILTLSAPPGYSEHHTGRAIDINTPGCIATETEFENTAAFCWLTANAGGFGFTLSYPRDNALGFIYEPWHWCFQADALDEKNI</sequence>
<dbReference type="STRING" id="204773.HEAR1716"/>
<dbReference type="PANTHER" id="PTHR34385">
    <property type="entry name" value="D-ALANYL-D-ALANINE CARBOXYPEPTIDASE"/>
    <property type="match status" value="1"/>
</dbReference>
<name>A4G5T6_HERAR</name>
<dbReference type="CDD" id="cd14852">
    <property type="entry name" value="LD-carboxypeptidase"/>
    <property type="match status" value="1"/>
</dbReference>
<evidence type="ECO:0000313" key="2">
    <source>
        <dbReference type="EMBL" id="CAL61873.1"/>
    </source>
</evidence>
<dbReference type="InterPro" id="IPR058193">
    <property type="entry name" value="VanY/YodJ_core_dom"/>
</dbReference>
<dbReference type="InterPro" id="IPR009045">
    <property type="entry name" value="Zn_M74/Hedgehog-like"/>
</dbReference>
<dbReference type="GO" id="GO:0006508">
    <property type="term" value="P:proteolysis"/>
    <property type="evidence" value="ECO:0007669"/>
    <property type="project" value="InterPro"/>
</dbReference>
<proteinExistence type="predicted"/>
<keyword evidence="3" id="KW-1185">Reference proteome</keyword>
<accession>A4G5T6</accession>
<dbReference type="EMBL" id="CU207211">
    <property type="protein sequence ID" value="CAL61873.1"/>
    <property type="molecule type" value="Genomic_DNA"/>
</dbReference>
<dbReference type="InterPro" id="IPR003709">
    <property type="entry name" value="VanY-like_core_dom"/>
</dbReference>
<dbReference type="SUPFAM" id="SSF55166">
    <property type="entry name" value="Hedgehog/DD-peptidase"/>
    <property type="match status" value="1"/>
</dbReference>
<dbReference type="Proteomes" id="UP000006697">
    <property type="component" value="Chromosome"/>
</dbReference>
<dbReference type="OrthoDB" id="9792074at2"/>
<dbReference type="PANTHER" id="PTHR34385:SF1">
    <property type="entry name" value="PEPTIDOGLYCAN L-ALANYL-D-GLUTAMATE ENDOPEPTIDASE CWLK"/>
    <property type="match status" value="1"/>
</dbReference>